<dbReference type="PROSITE" id="PS51829">
    <property type="entry name" value="P_HOMO_B"/>
    <property type="match status" value="1"/>
</dbReference>
<dbReference type="InterPro" id="IPR002884">
    <property type="entry name" value="P_dom"/>
</dbReference>
<evidence type="ECO:0000259" key="6">
    <source>
        <dbReference type="PROSITE" id="PS51829"/>
    </source>
</evidence>
<dbReference type="InterPro" id="IPR008979">
    <property type="entry name" value="Galactose-bd-like_sf"/>
</dbReference>
<dbReference type="SUPFAM" id="SSF49785">
    <property type="entry name" value="Galactose-binding domain-like"/>
    <property type="match status" value="2"/>
</dbReference>
<dbReference type="SUPFAM" id="SSF63446">
    <property type="entry name" value="Type I dockerin domain"/>
    <property type="match status" value="1"/>
</dbReference>
<dbReference type="PANTHER" id="PTHR35580:SF1">
    <property type="entry name" value="PHYTASE-LIKE DOMAIN-CONTAINING PROTEIN"/>
    <property type="match status" value="1"/>
</dbReference>
<dbReference type="SUPFAM" id="SSF101898">
    <property type="entry name" value="NHL repeat"/>
    <property type="match status" value="1"/>
</dbReference>
<feature type="compositionally biased region" description="Pro residues" evidence="3">
    <location>
        <begin position="400"/>
        <end position="412"/>
    </location>
</feature>
<dbReference type="CDD" id="cd00063">
    <property type="entry name" value="FN3"/>
    <property type="match status" value="2"/>
</dbReference>
<dbReference type="InterPro" id="IPR013783">
    <property type="entry name" value="Ig-like_fold"/>
</dbReference>
<feature type="domain" description="Fibronectin type-III" evidence="4">
    <location>
        <begin position="405"/>
        <end position="498"/>
    </location>
</feature>
<keyword evidence="2" id="KW-0378">Hydrolase</keyword>
<dbReference type="Pfam" id="PF05345">
    <property type="entry name" value="He_PIG"/>
    <property type="match status" value="1"/>
</dbReference>
<sequence>MFYFRFPSPLSHSQVCVLFSVVAVLWVVPLQAETLVVSRSDLSIAIPDGASDGVRYTLEFGGASQDAVVTSLDYALKVASVDVEDMEIILESPTGKRLIVWRYGTGGTTDQGEDDDSADDNDIYLQGRYDLVVMDGEPVNGAWKWWLRDLRNGNPGRLESCELRLDTSLVRARTSHNTDVDDGRTAVVSLTTGDVPDNAMVTQVRYKLKITDVVVSDMEMRLRSPDAYIASLWPRGTGGATDSGHDDDASDDDDIWLNWRETDDFQGRHPEGTWRLYVYDRVSNGQSGYVDFVDLKVDYAVPPGAPSSRPSVSVLGPHTIRVSWSPVSGASRYRLERQEGTSGAWHTISCETSRTYTDRNLEPDTLYRYRVRAGLSQAYCHGEPGWSAPGRLQPARTEPLPVPSRPSPPNPQPIDMTTVRVDWNRVTDAVRYRLQGRAVGETWRDLYCGSARSYTHTGLQQNTTYAYRLAAGNETSDCDGTTGWSSYSAEVDIHTDDPPPRYLSGSVEPQTGSPGDEFHFVSRWHDPDDYVVDVKVRYRRQGGGWREAVLFWEDEAFSRNVVVDGAPGRYDFEFQASDADTPEGGRKHTTAWTGGGSFSLTGDSPAYVNVSEHAQAAAHFLVQAGVLQLPEDLDLAGTRPATRAEFAAMIFRALGGGLGHAARSFRQWSDRAQPTVPFGDIRDPDTWFFDAVAFLAHLTYMDDDLAISVFNREDDGRPVSLFMPERHLARRSAVKALMEAWNRRVMDPAAVEPHMLFDDLPAEAPLAGYVYRAKALGVVSGEQDGGSFSPDRPILREECFLMLHRIMAADANLNGDIDAFHPHVITAADFAWSQDSSTLGQWFDQPFVAGIEPPTVSLSVIRPLSIEGEGSPYAGLFTAVLEAEMTDFVEGSVIDSLGNVRLAYPFFHWQAQGGRFVDETPPGAAIPFSRVRWIAPDRWSPHTGPVAFEIRLSAGDGLGSTIMKRQVLTLDRSAQGGIPPSVSFLDTTLLATSGEPFTIHGLASDSRTSGEEPSRVGIREVRLFIADDAGNWELVVADVPVDTDHRWTATWLAPFTPGSYRLRAVARNIAGYVESAEATLIVAPAFVVSGYVSGPDGRPLVNARVVMNGPDAVVLGWTDEQGRFSLAEGLTAATYSLHAEWQDLVGPSLTLTLDVHNRQVWRTLVLDGRPPFLTARFLEAVARRPFIVTVTADEPLADVPRITLQTAAGTVLHGDGVPNDDSDRLVWQAEFVLPSEPGLANMELTGTDLSGNEARVDLNVTIIDLDMDRDGLPNDFETLHGFDPQDPTDAHGDPDGDGLDNLGEFAAGTDPRHHDSDEDGMPDGFELDHQLDPDDSRDAQHDLDGDTHSNVAEYEAGTDPSDPSSVPNRTPVLVAEVGDRQARVGRVFSLDLAPFFEDPDGDALVFSVTEMPAGFDLSSAGLLQGTPAIEGLFPVAFEVADDRATPRSVSHRFDLHVARGNRPPTLRQPIPDVSSRVNESLSLDLQAYFEDPDGDALHVSAEPLPEGLVLLADGLLQGASNQAGTMIVTVVATDDGEPALQTETTFRISIDANGFDPVFAFVQSGGQAESVDWFTTLRWTDDNTPNVHVSAFYANDPTSESGTAIFRGMPLEREINHFDWDTREVPPGTYHLFAVVADDHGNQVIRRAAYPLEIAHRHAPVRLDYIRTGESLDPLRVHAISTNSQGHTLVSGYFHTRVRLGDRLLHASGEGTSAFLARYDQRGRLLWAREYGSSRAVHFYDIVLDEDGRIFATGFLLGTVPWLDSNPPGSGGHRVLVASLTEEGEPVWVHVTEGGPTAYGTELALDAQGRAHVVGRYTQDLSIGGHDLPGAGSTFSVFVAKFDHEGRVLWASAPEGTGSANNIHLALDSDDRIHVAANYQGSLAWDDHEFDQPEPWRIFRAELNDQGRVVDWLGYGGGAYAELLDFAMAPDGVFWFAGRFSDDVTFGDDVLQSVGDRDGFVVRGREGSLAWARRAGGLRFDEFSCLVPDGQGGVFLGGTTARDSVAAVADFGTWQLRARGPQAGVLARVDEEGHFTWVDGASGFGTSSITAMSLGTAGFPLIAGSHADRIAIGPAEIQAQGSVDSFLAQMAPLSVEPVADSARFAFVEPDGFEDVAFNEFLIRWQDRDQLGTGGRISLYFDVDADGADGHLILANLNERDAGLANSHLWSTEGVEPGIYYLYAHIRDDHGGDRIVYSDDPVVVGRPRGGVLARVIEATPISPAGSDLFVAKQEVDREGRHYQVGTLRGSAVFGNRTVRPLGEAQGFVAKYGADMSLEWFQTFPVTESSGFEDFHLREDQGKLQVVGTFSGTLRLPSGEEISSAETAVLKLLLDVDGNLEEARILGHGLGSGIWRFAADGSCYLATHYRAGAVIGDVTLPHVGHTEALLARFDSESALDWVQSMVGGEHEQSEALVLTEAGDLIWGGQFHSGAQLGDRQLHSRGHVDIFMAYLTADGALQSLRTLGSEFPDALDTMALDDAGSVWLAGRFQDRLVVADHQIAGESEGINGFLLRFHQDGDFHWARVFHGQDHYGRVFAEVMTKTRRGMVLGGGFYGPVHMGGMGLMSLWDHDRFLVEFDIGGEPLWVRRLGGWGRDSLRRVTYDSQTDRLAAFGTFAHHTRLGPHTLLGDKRSQAFRLVLDLVDRGCLPGDVSGNGEILSYDAAQVLKHDAGIPSVFEPLPACLADVTCDGSISALDASMIMRVASGLDDEFACVTLEKDGFTEGTATAPDLDPELGERFDYSMGLELPGTGIRSFAFTLSYDHQLLQMDGSNLEHDLPDDWMVFSERAALGHLRVAAAGREPLKRDFVHLSIPTLALNEGEACTWIDRLVFDEIPLVPGPLSCLRIGSGSCDGEDPFQGILSRWTRSFNVLGLVRRCRCE</sequence>
<dbReference type="CDD" id="cd14256">
    <property type="entry name" value="Dockerin_I"/>
    <property type="match status" value="1"/>
</dbReference>
<dbReference type="Proteomes" id="UP000663929">
    <property type="component" value="Chromosome"/>
</dbReference>
<dbReference type="PANTHER" id="PTHR35580">
    <property type="entry name" value="CELL SURFACE GLYCOPROTEIN (S-LAYER PROTEIN)-LIKE PROTEIN"/>
    <property type="match status" value="1"/>
</dbReference>
<dbReference type="InterPro" id="IPR036116">
    <property type="entry name" value="FN3_sf"/>
</dbReference>
<keyword evidence="1" id="KW-0645">Protease</keyword>
<feature type="domain" description="SLH" evidence="5">
    <location>
        <begin position="753"/>
        <end position="817"/>
    </location>
</feature>
<protein>
    <submittedName>
        <fullName evidence="7">Proprotein convertase P-domain-containing protein</fullName>
    </submittedName>
</protein>
<evidence type="ECO:0000313" key="8">
    <source>
        <dbReference type="Proteomes" id="UP000663929"/>
    </source>
</evidence>
<dbReference type="Gene3D" id="2.60.40.10">
    <property type="entry name" value="Immunoglobulins"/>
    <property type="match status" value="4"/>
</dbReference>
<dbReference type="InterPro" id="IPR001119">
    <property type="entry name" value="SLH_dom"/>
</dbReference>
<name>A0A8A4TSN3_SULCO</name>
<feature type="region of interest" description="Disordered" evidence="3">
    <location>
        <begin position="1275"/>
        <end position="1369"/>
    </location>
</feature>
<dbReference type="InterPro" id="IPR003961">
    <property type="entry name" value="FN3_dom"/>
</dbReference>
<accession>A0A8A4TSN3</accession>
<dbReference type="GO" id="GO:0000272">
    <property type="term" value="P:polysaccharide catabolic process"/>
    <property type="evidence" value="ECO:0007669"/>
    <property type="project" value="InterPro"/>
</dbReference>
<gene>
    <name evidence="7" type="ORF">J3U87_08575</name>
</gene>
<dbReference type="InterPro" id="IPR036439">
    <property type="entry name" value="Dockerin_dom_sf"/>
</dbReference>
<proteinExistence type="predicted"/>
<dbReference type="SUPFAM" id="SSF49464">
    <property type="entry name" value="Carboxypeptidase regulatory domain-like"/>
    <property type="match status" value="1"/>
</dbReference>
<dbReference type="GO" id="GO:0006508">
    <property type="term" value="P:proteolysis"/>
    <property type="evidence" value="ECO:0007669"/>
    <property type="project" value="UniProtKB-KW"/>
</dbReference>
<evidence type="ECO:0000259" key="4">
    <source>
        <dbReference type="PROSITE" id="PS50853"/>
    </source>
</evidence>
<feature type="domain" description="Fibronectin type-III" evidence="4">
    <location>
        <begin position="306"/>
        <end position="395"/>
    </location>
</feature>
<dbReference type="InterPro" id="IPR052918">
    <property type="entry name" value="Motility_Chemotaxis_Reg"/>
</dbReference>
<dbReference type="Pfam" id="PF00395">
    <property type="entry name" value="SLH"/>
    <property type="match status" value="1"/>
</dbReference>
<dbReference type="Gene3D" id="1.10.1330.10">
    <property type="entry name" value="Dockerin domain"/>
    <property type="match status" value="1"/>
</dbReference>
<dbReference type="RefSeq" id="WP_237382621.1">
    <property type="nucleotide sequence ID" value="NZ_CP071793.1"/>
</dbReference>
<dbReference type="SMART" id="SM00060">
    <property type="entry name" value="FN3"/>
    <property type="match status" value="2"/>
</dbReference>
<dbReference type="GO" id="GO:0004252">
    <property type="term" value="F:serine-type endopeptidase activity"/>
    <property type="evidence" value="ECO:0007669"/>
    <property type="project" value="InterPro"/>
</dbReference>
<feature type="compositionally biased region" description="Basic and acidic residues" evidence="3">
    <location>
        <begin position="1326"/>
        <end position="1347"/>
    </location>
</feature>
<organism evidence="7 8">
    <name type="scientific">Sulfidibacter corallicola</name>
    <dbReference type="NCBI Taxonomy" id="2818388"/>
    <lineage>
        <taxon>Bacteria</taxon>
        <taxon>Pseudomonadati</taxon>
        <taxon>Acidobacteriota</taxon>
        <taxon>Holophagae</taxon>
        <taxon>Acanthopleuribacterales</taxon>
        <taxon>Acanthopleuribacteraceae</taxon>
        <taxon>Sulfidibacter</taxon>
    </lineage>
</organism>
<evidence type="ECO:0000259" key="5">
    <source>
        <dbReference type="PROSITE" id="PS51272"/>
    </source>
</evidence>
<evidence type="ECO:0000256" key="3">
    <source>
        <dbReference type="SAM" id="MobiDB-lite"/>
    </source>
</evidence>
<dbReference type="PROSITE" id="PS50853">
    <property type="entry name" value="FN3"/>
    <property type="match status" value="2"/>
</dbReference>
<dbReference type="Pfam" id="PF00041">
    <property type="entry name" value="fn3"/>
    <property type="match status" value="1"/>
</dbReference>
<dbReference type="Gene3D" id="2.60.120.260">
    <property type="entry name" value="Galactose-binding domain-like"/>
    <property type="match status" value="2"/>
</dbReference>
<keyword evidence="8" id="KW-1185">Reference proteome</keyword>
<evidence type="ECO:0000256" key="1">
    <source>
        <dbReference type="ARBA" id="ARBA00022670"/>
    </source>
</evidence>
<dbReference type="SUPFAM" id="SSF49265">
    <property type="entry name" value="Fibronectin type III"/>
    <property type="match status" value="1"/>
</dbReference>
<reference evidence="7" key="1">
    <citation type="submission" date="2021-03" db="EMBL/GenBank/DDBJ databases">
        <title>Acanthopleuribacteraceae sp. M133.</title>
        <authorList>
            <person name="Wang G."/>
        </authorList>
    </citation>
    <scope>NUCLEOTIDE SEQUENCE</scope>
    <source>
        <strain evidence="7">M133</strain>
    </source>
</reference>
<dbReference type="EMBL" id="CP071793">
    <property type="protein sequence ID" value="QTD52513.1"/>
    <property type="molecule type" value="Genomic_DNA"/>
</dbReference>
<dbReference type="PROSITE" id="PS51272">
    <property type="entry name" value="SLH"/>
    <property type="match status" value="1"/>
</dbReference>
<evidence type="ECO:0000313" key="7">
    <source>
        <dbReference type="EMBL" id="QTD52513.1"/>
    </source>
</evidence>
<feature type="region of interest" description="Disordered" evidence="3">
    <location>
        <begin position="386"/>
        <end position="416"/>
    </location>
</feature>
<dbReference type="KEGG" id="scor:J3U87_08575"/>
<dbReference type="InterPro" id="IPR008969">
    <property type="entry name" value="CarboxyPept-like_regulatory"/>
</dbReference>
<dbReference type="Pfam" id="PF01483">
    <property type="entry name" value="P_proprotein"/>
    <property type="match status" value="1"/>
</dbReference>
<feature type="domain" description="P/Homo B" evidence="6">
    <location>
        <begin position="27"/>
        <end position="181"/>
    </location>
</feature>
<evidence type="ECO:0000256" key="2">
    <source>
        <dbReference type="ARBA" id="ARBA00022801"/>
    </source>
</evidence>